<dbReference type="Proteomes" id="UP001292094">
    <property type="component" value="Unassembled WGS sequence"/>
</dbReference>
<dbReference type="EMBL" id="JAWZYT010003021">
    <property type="protein sequence ID" value="KAK4300622.1"/>
    <property type="molecule type" value="Genomic_DNA"/>
</dbReference>
<comment type="caution">
    <text evidence="2">The sequence shown here is derived from an EMBL/GenBank/DDBJ whole genome shotgun (WGS) entry which is preliminary data.</text>
</comment>
<sequence>MVVWVEGGREVSPPPHQLHPQLPAHPRPTHPRQPAHTRPLRGYRGRALGARMLEGGKEGVERRRRAKRGGSQ</sequence>
<feature type="compositionally biased region" description="Basic residues" evidence="1">
    <location>
        <begin position="27"/>
        <end position="44"/>
    </location>
</feature>
<name>A0AAE1P4N9_9EUCA</name>
<feature type="compositionally biased region" description="Basic residues" evidence="1">
    <location>
        <begin position="62"/>
        <end position="72"/>
    </location>
</feature>
<gene>
    <name evidence="2" type="ORF">Pmani_027187</name>
</gene>
<reference evidence="2" key="1">
    <citation type="submission" date="2023-11" db="EMBL/GenBank/DDBJ databases">
        <title>Genome assemblies of two species of porcelain crab, Petrolisthes cinctipes and Petrolisthes manimaculis (Anomura: Porcellanidae).</title>
        <authorList>
            <person name="Angst P."/>
        </authorList>
    </citation>
    <scope>NUCLEOTIDE SEQUENCE</scope>
    <source>
        <strain evidence="2">PB745_02</strain>
        <tissue evidence="2">Gill</tissue>
    </source>
</reference>
<protein>
    <submittedName>
        <fullName evidence="2">Uncharacterized protein</fullName>
    </submittedName>
</protein>
<feature type="region of interest" description="Disordered" evidence="1">
    <location>
        <begin position="1"/>
        <end position="72"/>
    </location>
</feature>
<evidence type="ECO:0000313" key="3">
    <source>
        <dbReference type="Proteomes" id="UP001292094"/>
    </source>
</evidence>
<keyword evidence="3" id="KW-1185">Reference proteome</keyword>
<accession>A0AAE1P4N9</accession>
<evidence type="ECO:0000313" key="2">
    <source>
        <dbReference type="EMBL" id="KAK4300622.1"/>
    </source>
</evidence>
<dbReference type="AlphaFoldDB" id="A0AAE1P4N9"/>
<evidence type="ECO:0000256" key="1">
    <source>
        <dbReference type="SAM" id="MobiDB-lite"/>
    </source>
</evidence>
<proteinExistence type="predicted"/>
<organism evidence="2 3">
    <name type="scientific">Petrolisthes manimaculis</name>
    <dbReference type="NCBI Taxonomy" id="1843537"/>
    <lineage>
        <taxon>Eukaryota</taxon>
        <taxon>Metazoa</taxon>
        <taxon>Ecdysozoa</taxon>
        <taxon>Arthropoda</taxon>
        <taxon>Crustacea</taxon>
        <taxon>Multicrustacea</taxon>
        <taxon>Malacostraca</taxon>
        <taxon>Eumalacostraca</taxon>
        <taxon>Eucarida</taxon>
        <taxon>Decapoda</taxon>
        <taxon>Pleocyemata</taxon>
        <taxon>Anomura</taxon>
        <taxon>Galatheoidea</taxon>
        <taxon>Porcellanidae</taxon>
        <taxon>Petrolisthes</taxon>
    </lineage>
</organism>